<keyword evidence="7" id="KW-0503">Monooxygenase</keyword>
<dbReference type="GO" id="GO:0020037">
    <property type="term" value="F:heme binding"/>
    <property type="evidence" value="ECO:0007669"/>
    <property type="project" value="InterPro"/>
</dbReference>
<dbReference type="InterPro" id="IPR036396">
    <property type="entry name" value="Cyt_P450_sf"/>
</dbReference>
<keyword evidence="6 8" id="KW-0408">Iron</keyword>
<dbReference type="SUPFAM" id="SSF48264">
    <property type="entry name" value="Cytochrome P450"/>
    <property type="match status" value="1"/>
</dbReference>
<keyword evidence="5" id="KW-0560">Oxidoreductase</keyword>
<evidence type="ECO:0000256" key="4">
    <source>
        <dbReference type="ARBA" id="ARBA00022723"/>
    </source>
</evidence>
<dbReference type="OrthoDB" id="1470350at2759"/>
<evidence type="ECO:0000313" key="9">
    <source>
        <dbReference type="EMBL" id="KAF4635238.1"/>
    </source>
</evidence>
<comment type="similarity">
    <text evidence="2">Belongs to the cytochrome P450 family.</text>
</comment>
<feature type="binding site" description="axial binding residue" evidence="8">
    <location>
        <position position="457"/>
    </location>
    <ligand>
        <name>heme</name>
        <dbReference type="ChEBI" id="CHEBI:30413"/>
    </ligand>
    <ligandPart>
        <name>Fe</name>
        <dbReference type="ChEBI" id="CHEBI:18248"/>
    </ligandPart>
</feature>
<protein>
    <recommendedName>
        <fullName evidence="11">Cytochrome P450</fullName>
    </recommendedName>
</protein>
<evidence type="ECO:0008006" key="11">
    <source>
        <dbReference type="Google" id="ProtNLM"/>
    </source>
</evidence>
<evidence type="ECO:0000256" key="1">
    <source>
        <dbReference type="ARBA" id="ARBA00001971"/>
    </source>
</evidence>
<evidence type="ECO:0000256" key="6">
    <source>
        <dbReference type="ARBA" id="ARBA00023004"/>
    </source>
</evidence>
<sequence length="511" mass="58952">MFVTPIVSALSFLVCVYIYQKWSRYSAFRTAAAKYSCHRPRRYPHTEPFWGYDLVRKLAKAARKGQQSELYEELFRQNGKTFENRLFTTNVINTMDSANIQTVATSSFQDYAKSSEGERFLKPAFGRGVFTTDGAAWKHSRNLIRPIFSRSDMSDLNYLGPFIDRLFEKIPRDGSTFDLQPLSHKLGLDIATDSVFGQSVDSLLIETPFESFQFVKSFNAMLAGTGKRKRFGKLASLRFAFDTEWKKAYTEIHDWVDVQVKRALQETEDESQLSSEKGAKSEESSPQPRYILLYEMAKQIRDPVELRFQTLQVFLPAANTSPLILANCLFYLARKPEIWTKLRQDALALGDQPLTFELLRTLIYFRHVFWETLRVRGLSSPIVREAIRDTVLPVGGGPDGLSPIFVAKGTEVAMHIRGQGHDTDFWGEDVHTFRPERFTDRRILWQWVPFFGGPRICLANQQVQTQFLYELVRLVREFERIENRDECIEYIETTNPLMKSKNGVKIALFPA</sequence>
<keyword evidence="3 8" id="KW-0349">Heme</keyword>
<dbReference type="Gene3D" id="1.10.630.10">
    <property type="entry name" value="Cytochrome P450"/>
    <property type="match status" value="1"/>
</dbReference>
<evidence type="ECO:0000256" key="5">
    <source>
        <dbReference type="ARBA" id="ARBA00023002"/>
    </source>
</evidence>
<dbReference type="AlphaFoldDB" id="A0A8H4RTR9"/>
<dbReference type="InterPro" id="IPR002402">
    <property type="entry name" value="Cyt_P450_E_grp-II"/>
</dbReference>
<evidence type="ECO:0000313" key="10">
    <source>
        <dbReference type="Proteomes" id="UP000566819"/>
    </source>
</evidence>
<dbReference type="InterPro" id="IPR002974">
    <property type="entry name" value="Cyt_P450_E_CYP52_ascomycetes"/>
</dbReference>
<dbReference type="EMBL" id="JAAMPI010000133">
    <property type="protein sequence ID" value="KAF4635238.1"/>
    <property type="molecule type" value="Genomic_DNA"/>
</dbReference>
<dbReference type="PRINTS" id="PR00464">
    <property type="entry name" value="EP450II"/>
</dbReference>
<dbReference type="Pfam" id="PF00067">
    <property type="entry name" value="p450"/>
    <property type="match status" value="1"/>
</dbReference>
<evidence type="ECO:0000256" key="2">
    <source>
        <dbReference type="ARBA" id="ARBA00010617"/>
    </source>
</evidence>
<keyword evidence="10" id="KW-1185">Reference proteome</keyword>
<proteinExistence type="inferred from homology"/>
<name>A0A8H4RTR9_9HELO</name>
<comment type="cofactor">
    <cofactor evidence="1 8">
        <name>heme</name>
        <dbReference type="ChEBI" id="CHEBI:30413"/>
    </cofactor>
</comment>
<dbReference type="InterPro" id="IPR001128">
    <property type="entry name" value="Cyt_P450"/>
</dbReference>
<dbReference type="GO" id="GO:0005506">
    <property type="term" value="F:iron ion binding"/>
    <property type="evidence" value="ECO:0007669"/>
    <property type="project" value="InterPro"/>
</dbReference>
<reference evidence="9 10" key="1">
    <citation type="submission" date="2020-03" db="EMBL/GenBank/DDBJ databases">
        <title>Draft Genome Sequence of Cudoniella acicularis.</title>
        <authorList>
            <person name="Buettner E."/>
            <person name="Kellner H."/>
        </authorList>
    </citation>
    <scope>NUCLEOTIDE SEQUENCE [LARGE SCALE GENOMIC DNA]</scope>
    <source>
        <strain evidence="9 10">DSM 108380</strain>
    </source>
</reference>
<dbReference type="PRINTS" id="PR01239">
    <property type="entry name" value="EP450IICYP52"/>
</dbReference>
<comment type="caution">
    <text evidence="9">The sequence shown here is derived from an EMBL/GenBank/DDBJ whole genome shotgun (WGS) entry which is preliminary data.</text>
</comment>
<accession>A0A8H4RTR9</accession>
<gene>
    <name evidence="9" type="ORF">G7Y89_g2873</name>
</gene>
<keyword evidence="4 8" id="KW-0479">Metal-binding</keyword>
<dbReference type="GO" id="GO:0016712">
    <property type="term" value="F:oxidoreductase activity, acting on paired donors, with incorporation or reduction of molecular oxygen, reduced flavin or flavoprotein as one donor, and incorporation of one atom of oxygen"/>
    <property type="evidence" value="ECO:0007669"/>
    <property type="project" value="InterPro"/>
</dbReference>
<dbReference type="PANTHER" id="PTHR24287:SF19">
    <property type="entry name" value="CYTOCHROME P450"/>
    <property type="match status" value="1"/>
</dbReference>
<evidence type="ECO:0000256" key="8">
    <source>
        <dbReference type="PIRSR" id="PIRSR602402-1"/>
    </source>
</evidence>
<dbReference type="PANTHER" id="PTHR24287">
    <property type="entry name" value="P450, PUTATIVE (EUROFUNG)-RELATED"/>
    <property type="match status" value="1"/>
</dbReference>
<evidence type="ECO:0000256" key="7">
    <source>
        <dbReference type="ARBA" id="ARBA00023033"/>
    </source>
</evidence>
<organism evidence="9 10">
    <name type="scientific">Cudoniella acicularis</name>
    <dbReference type="NCBI Taxonomy" id="354080"/>
    <lineage>
        <taxon>Eukaryota</taxon>
        <taxon>Fungi</taxon>
        <taxon>Dikarya</taxon>
        <taxon>Ascomycota</taxon>
        <taxon>Pezizomycotina</taxon>
        <taxon>Leotiomycetes</taxon>
        <taxon>Helotiales</taxon>
        <taxon>Tricladiaceae</taxon>
        <taxon>Cudoniella</taxon>
    </lineage>
</organism>
<dbReference type="Proteomes" id="UP000566819">
    <property type="component" value="Unassembled WGS sequence"/>
</dbReference>
<evidence type="ECO:0000256" key="3">
    <source>
        <dbReference type="ARBA" id="ARBA00022617"/>
    </source>
</evidence>
<dbReference type="InterPro" id="IPR047146">
    <property type="entry name" value="Cyt_P450_E_CYP52_fungi"/>
</dbReference>